<proteinExistence type="predicted"/>
<evidence type="ECO:0000313" key="4">
    <source>
        <dbReference type="Proteomes" id="UP000663868"/>
    </source>
</evidence>
<dbReference type="AlphaFoldDB" id="A0A820K9N5"/>
<feature type="compositionally biased region" description="Acidic residues" evidence="2">
    <location>
        <begin position="94"/>
        <end position="104"/>
    </location>
</feature>
<organism evidence="3 4">
    <name type="scientific">Adineta steineri</name>
    <dbReference type="NCBI Taxonomy" id="433720"/>
    <lineage>
        <taxon>Eukaryota</taxon>
        <taxon>Metazoa</taxon>
        <taxon>Spiralia</taxon>
        <taxon>Gnathifera</taxon>
        <taxon>Rotifera</taxon>
        <taxon>Eurotatoria</taxon>
        <taxon>Bdelloidea</taxon>
        <taxon>Adinetida</taxon>
        <taxon>Adinetidae</taxon>
        <taxon>Adineta</taxon>
    </lineage>
</organism>
<dbReference type="Proteomes" id="UP000663868">
    <property type="component" value="Unassembled WGS sequence"/>
</dbReference>
<evidence type="ECO:0000256" key="1">
    <source>
        <dbReference type="SAM" id="Coils"/>
    </source>
</evidence>
<sequence length="140" mass="16198">MSSLLLNNTKDNLHSTLQRTIDQLRADKASVDRKLQDAEVQLKAIDDNNRQVKSSIVRKSLTTSNHNQNEDDDDDDENLTTEESVNKHQNGYHDDDEIDRLSDTDSDVVEMEQTLKQLRRTQLEYIHLHKPNKGKEKCVL</sequence>
<reference evidence="3" key="1">
    <citation type="submission" date="2021-02" db="EMBL/GenBank/DDBJ databases">
        <authorList>
            <person name="Nowell W R."/>
        </authorList>
    </citation>
    <scope>NUCLEOTIDE SEQUENCE</scope>
</reference>
<comment type="caution">
    <text evidence="3">The sequence shown here is derived from an EMBL/GenBank/DDBJ whole genome shotgun (WGS) entry which is preliminary data.</text>
</comment>
<keyword evidence="1" id="KW-0175">Coiled coil</keyword>
<feature type="coiled-coil region" evidence="1">
    <location>
        <begin position="21"/>
        <end position="55"/>
    </location>
</feature>
<evidence type="ECO:0000256" key="2">
    <source>
        <dbReference type="SAM" id="MobiDB-lite"/>
    </source>
</evidence>
<protein>
    <submittedName>
        <fullName evidence="3">Uncharacterized protein</fullName>
    </submittedName>
</protein>
<name>A0A820K9N5_9BILA</name>
<feature type="region of interest" description="Disordered" evidence="2">
    <location>
        <begin position="58"/>
        <end position="104"/>
    </location>
</feature>
<accession>A0A820K9N5</accession>
<evidence type="ECO:0000313" key="3">
    <source>
        <dbReference type="EMBL" id="CAF4338202.1"/>
    </source>
</evidence>
<dbReference type="EMBL" id="CAJOBB010017347">
    <property type="protein sequence ID" value="CAF4338202.1"/>
    <property type="molecule type" value="Genomic_DNA"/>
</dbReference>
<gene>
    <name evidence="3" type="ORF">KXQ929_LOCUS47561</name>
</gene>
<feature type="compositionally biased region" description="Acidic residues" evidence="2">
    <location>
        <begin position="70"/>
        <end position="80"/>
    </location>
</feature>